<name>A0ACC1TB55_9APHY</name>
<reference evidence="1" key="1">
    <citation type="submission" date="2022-07" db="EMBL/GenBank/DDBJ databases">
        <title>Genome Sequence of Phlebia brevispora.</title>
        <authorList>
            <person name="Buettner E."/>
        </authorList>
    </citation>
    <scope>NUCLEOTIDE SEQUENCE</scope>
    <source>
        <strain evidence="1">MPL23</strain>
    </source>
</reference>
<keyword evidence="2" id="KW-1185">Reference proteome</keyword>
<evidence type="ECO:0000313" key="2">
    <source>
        <dbReference type="Proteomes" id="UP001148662"/>
    </source>
</evidence>
<dbReference type="EMBL" id="JANHOG010000162">
    <property type="protein sequence ID" value="KAJ3557381.1"/>
    <property type="molecule type" value="Genomic_DNA"/>
</dbReference>
<comment type="caution">
    <text evidence="1">The sequence shown here is derived from an EMBL/GenBank/DDBJ whole genome shotgun (WGS) entry which is preliminary data.</text>
</comment>
<protein>
    <submittedName>
        <fullName evidence="1">Uncharacterized protein</fullName>
    </submittedName>
</protein>
<accession>A0ACC1TB55</accession>
<dbReference type="Proteomes" id="UP001148662">
    <property type="component" value="Unassembled WGS sequence"/>
</dbReference>
<organism evidence="1 2">
    <name type="scientific">Phlebia brevispora</name>
    <dbReference type="NCBI Taxonomy" id="194682"/>
    <lineage>
        <taxon>Eukaryota</taxon>
        <taxon>Fungi</taxon>
        <taxon>Dikarya</taxon>
        <taxon>Basidiomycota</taxon>
        <taxon>Agaricomycotina</taxon>
        <taxon>Agaricomycetes</taxon>
        <taxon>Polyporales</taxon>
        <taxon>Meruliaceae</taxon>
        <taxon>Phlebia</taxon>
    </lineage>
</organism>
<evidence type="ECO:0000313" key="1">
    <source>
        <dbReference type="EMBL" id="KAJ3557381.1"/>
    </source>
</evidence>
<proteinExistence type="predicted"/>
<gene>
    <name evidence="1" type="ORF">NM688_g1507</name>
</gene>
<sequence length="718" mass="80419">MPNLLSIPFKRTVAVPIRQKTKDYILAHHTDTHPDAFKWDINRWESLRKDATGCVVHVNSVKVALSYHAQLVYILTKLPNDIGLDIPYTAAFNSSDPPQTLANLSYERAAVLFNLAALHSQLSAVEDRSNIKGLKQVMLHSQNAAGTLNYLKSSALPKLQESLAPTDMPLDFTDQFLSSLEALMLAQAQEAVWQRAILENYKNGVIAKLAAKVATYYGISLACLKEGPPAIQRAFPSGWIAHLETKQLHFEAVAQFRKSVDELEANRYGKELARLTQALALAKNGYDIARRGSVTAAVVSDIKSLLDTLQKNHSRAERDNDLIYHEDVPSLSSLPAIVEVSMVHPLISAALSDPKTAIGDDAVIFGELVAYGARIAIEIYKDRRKNWIQEEIIDRAQRLDDVATSTLRSLNLPAALEALERPVGLPPSLLKKADEALDFLDQEAEEDEVFQAGLPGVRAASQEANKELTTKAEKYRSILQQAGASDQVVRAKWDEWEQNITELTWSNEDLEAAVPSTTVSMASRIDAGDKNSTQSHARQLRVLLESLGGIQRERAQSVARVKWLAESEDITPRVLKAATAIERWVEVQPSMFEDLLDEALEKYTKFREDLEAGEQRQEVLLESITGRNQLFLQSRKEDPSVTDRERALQSLDLAYHKYREVTRNLDEGVQFYNDFGKILTQFRETCRDWAVRRRDEMQYVLILRKGPSSLKIAVSAAN</sequence>